<keyword evidence="1" id="KW-0472">Membrane</keyword>
<gene>
    <name evidence="2" type="ORF">PPRIM_AZ9-3.1.T0840024</name>
</gene>
<proteinExistence type="predicted"/>
<accession>A0A8S1NKR1</accession>
<dbReference type="OMA" id="GFICFTI"/>
<reference evidence="2" key="1">
    <citation type="submission" date="2021-01" db="EMBL/GenBank/DDBJ databases">
        <authorList>
            <consortium name="Genoscope - CEA"/>
            <person name="William W."/>
        </authorList>
    </citation>
    <scope>NUCLEOTIDE SEQUENCE</scope>
</reference>
<keyword evidence="1" id="KW-1133">Transmembrane helix</keyword>
<protein>
    <recommendedName>
        <fullName evidence="4">Transmembrane protein</fullName>
    </recommendedName>
</protein>
<evidence type="ECO:0000313" key="3">
    <source>
        <dbReference type="Proteomes" id="UP000688137"/>
    </source>
</evidence>
<comment type="caution">
    <text evidence="2">The sequence shown here is derived from an EMBL/GenBank/DDBJ whole genome shotgun (WGS) entry which is preliminary data.</text>
</comment>
<keyword evidence="1" id="KW-0812">Transmembrane</keyword>
<feature type="transmembrane region" description="Helical" evidence="1">
    <location>
        <begin position="80"/>
        <end position="103"/>
    </location>
</feature>
<feature type="transmembrane region" description="Helical" evidence="1">
    <location>
        <begin position="123"/>
        <end position="146"/>
    </location>
</feature>
<evidence type="ECO:0000313" key="2">
    <source>
        <dbReference type="EMBL" id="CAD8089605.1"/>
    </source>
</evidence>
<sequence>MQQLQKEENNGKKTEPSQIFQSLLFLIATSIIESNYIDQECNQNLSSFIHLVFYGFICFTITILTSAIPRSENKMIDIIFSILILCFYIYQFSLWIYALTLYSSENDCQNKAPVLYFFLEMYVVYYAAVLGIIIFAIIFFSVKALLENCFKSKKNIYLET</sequence>
<feature type="transmembrane region" description="Helical" evidence="1">
    <location>
        <begin position="49"/>
        <end position="68"/>
    </location>
</feature>
<evidence type="ECO:0008006" key="4">
    <source>
        <dbReference type="Google" id="ProtNLM"/>
    </source>
</evidence>
<organism evidence="2 3">
    <name type="scientific">Paramecium primaurelia</name>
    <dbReference type="NCBI Taxonomy" id="5886"/>
    <lineage>
        <taxon>Eukaryota</taxon>
        <taxon>Sar</taxon>
        <taxon>Alveolata</taxon>
        <taxon>Ciliophora</taxon>
        <taxon>Intramacronucleata</taxon>
        <taxon>Oligohymenophorea</taxon>
        <taxon>Peniculida</taxon>
        <taxon>Parameciidae</taxon>
        <taxon>Paramecium</taxon>
    </lineage>
</organism>
<keyword evidence="3" id="KW-1185">Reference proteome</keyword>
<evidence type="ECO:0000256" key="1">
    <source>
        <dbReference type="SAM" id="Phobius"/>
    </source>
</evidence>
<dbReference type="AlphaFoldDB" id="A0A8S1NKR1"/>
<dbReference type="EMBL" id="CAJJDM010000087">
    <property type="protein sequence ID" value="CAD8089605.1"/>
    <property type="molecule type" value="Genomic_DNA"/>
</dbReference>
<dbReference type="Proteomes" id="UP000688137">
    <property type="component" value="Unassembled WGS sequence"/>
</dbReference>
<name>A0A8S1NKR1_PARPR</name>
<feature type="transmembrane region" description="Helical" evidence="1">
    <location>
        <begin position="20"/>
        <end position="37"/>
    </location>
</feature>